<dbReference type="RefSeq" id="WP_379852848.1">
    <property type="nucleotide sequence ID" value="NZ_JBHZPY010000016.1"/>
</dbReference>
<organism evidence="2 3">
    <name type="scientific">Flavobacterium zhoui</name>
    <dbReference type="NCBI Taxonomy" id="3230414"/>
    <lineage>
        <taxon>Bacteria</taxon>
        <taxon>Pseudomonadati</taxon>
        <taxon>Bacteroidota</taxon>
        <taxon>Flavobacteriia</taxon>
        <taxon>Flavobacteriales</taxon>
        <taxon>Flavobacteriaceae</taxon>
        <taxon>Flavobacterium</taxon>
    </lineage>
</organism>
<dbReference type="SUPFAM" id="SSF52738">
    <property type="entry name" value="Methylesterase CheB, C-terminal domain"/>
    <property type="match status" value="1"/>
</dbReference>
<name>A0ABW6I9T1_9FLAO</name>
<dbReference type="InterPro" id="IPR035909">
    <property type="entry name" value="CheB_C"/>
</dbReference>
<dbReference type="EMBL" id="JBHZPY010000016">
    <property type="protein sequence ID" value="MFE3872535.1"/>
    <property type="molecule type" value="Genomic_DNA"/>
</dbReference>
<dbReference type="InterPro" id="IPR000673">
    <property type="entry name" value="Sig_transdc_resp-reg_Me-estase"/>
</dbReference>
<evidence type="ECO:0000313" key="3">
    <source>
        <dbReference type="Proteomes" id="UP001600107"/>
    </source>
</evidence>
<dbReference type="Gene3D" id="3.40.50.180">
    <property type="entry name" value="Methylesterase CheB, C-terminal domain"/>
    <property type="match status" value="1"/>
</dbReference>
<sequence length="44" mass="4726">MDPIGASAGGLEGFSLLLKKLPANTSMAYIDVQHLSLDYKSLRC</sequence>
<comment type="caution">
    <text evidence="2">The sequence shown here is derived from an EMBL/GenBank/DDBJ whole genome shotgun (WGS) entry which is preliminary data.</text>
</comment>
<protein>
    <submittedName>
        <fullName evidence="2">Chemotaxis protein CheB</fullName>
    </submittedName>
</protein>
<evidence type="ECO:0000313" key="2">
    <source>
        <dbReference type="EMBL" id="MFE3872535.1"/>
    </source>
</evidence>
<feature type="domain" description="CheB-type methylesterase" evidence="1">
    <location>
        <begin position="4"/>
        <end position="41"/>
    </location>
</feature>
<keyword evidence="3" id="KW-1185">Reference proteome</keyword>
<proteinExistence type="predicted"/>
<evidence type="ECO:0000259" key="1">
    <source>
        <dbReference type="Pfam" id="PF01339"/>
    </source>
</evidence>
<dbReference type="Pfam" id="PF01339">
    <property type="entry name" value="CheB_methylest"/>
    <property type="match status" value="1"/>
</dbReference>
<gene>
    <name evidence="2" type="ORF">ACFX5F_15015</name>
</gene>
<accession>A0ABW6I9T1</accession>
<dbReference type="Proteomes" id="UP001600107">
    <property type="component" value="Unassembled WGS sequence"/>
</dbReference>
<reference evidence="2 3" key="1">
    <citation type="submission" date="2024-06" db="EMBL/GenBank/DDBJ databases">
        <title>Flavobacterium spp. isolated from glacier.</title>
        <authorList>
            <person name="Han D."/>
        </authorList>
    </citation>
    <scope>NUCLEOTIDE SEQUENCE [LARGE SCALE GENOMIC DNA]</scope>
    <source>
        <strain evidence="2 3">ZS1P70</strain>
    </source>
</reference>